<evidence type="ECO:0000313" key="1">
    <source>
        <dbReference type="EMBL" id="OXE47282.1"/>
    </source>
</evidence>
<proteinExistence type="predicted"/>
<sequence length="286" mass="32356">MSNVSWEWLSAVQQGRQYDLDAKTPDCAVPIVPWIHPPVHPKLQNLIVRIGRKIQLSRQDKLISLDRSISHLALVTSGVTARNFGNPIVGTENAAAISPPGHIAFGNLNFFTERPAFGHYFALTKAEVVVCNKELLLPALKADPELFVLLVRHFECCALSDRIGFAFMAFAPVEERLKAFVISWAVHYAKLSGRDGKPWLTMPVPLTRSNRCLLANASSVSTDTYLKRWKDNSVWIRNGDFVSCPTSFLEETYKWMRKSEEQSAYSYAPTLLELFQHLHEIRSPLY</sequence>
<keyword evidence="2" id="KW-1185">Reference proteome</keyword>
<dbReference type="EMBL" id="NHMP01000005">
    <property type="protein sequence ID" value="OXE47282.1"/>
    <property type="molecule type" value="Genomic_DNA"/>
</dbReference>
<dbReference type="InterPro" id="IPR018490">
    <property type="entry name" value="cNMP-bd_dom_sf"/>
</dbReference>
<dbReference type="RefSeq" id="WP_066594368.1">
    <property type="nucleotide sequence ID" value="NZ_CAJTBZ010000010.1"/>
</dbReference>
<dbReference type="InterPro" id="IPR014710">
    <property type="entry name" value="RmlC-like_jellyroll"/>
</dbReference>
<comment type="caution">
    <text evidence="1">The sequence shown here is derived from an EMBL/GenBank/DDBJ whole genome shotgun (WGS) entry which is preliminary data.</text>
</comment>
<name>A0A227KHP4_9BURK</name>
<dbReference type="Proteomes" id="UP000214610">
    <property type="component" value="Unassembled WGS sequence"/>
</dbReference>
<protein>
    <submittedName>
        <fullName evidence="1">Crp/Fnr family transcriptional regulator</fullName>
    </submittedName>
</protein>
<dbReference type="SUPFAM" id="SSF51206">
    <property type="entry name" value="cAMP-binding domain-like"/>
    <property type="match status" value="1"/>
</dbReference>
<dbReference type="GeneID" id="78362240"/>
<dbReference type="Gene3D" id="2.60.120.10">
    <property type="entry name" value="Jelly Rolls"/>
    <property type="match status" value="1"/>
</dbReference>
<evidence type="ECO:0000313" key="2">
    <source>
        <dbReference type="Proteomes" id="UP000214610"/>
    </source>
</evidence>
<accession>A0A227KHP4</accession>
<gene>
    <name evidence="1" type="ORF">ADH67_08980</name>
</gene>
<organism evidence="1 2">
    <name type="scientific">Turicimonas muris</name>
    <dbReference type="NCBI Taxonomy" id="1796652"/>
    <lineage>
        <taxon>Bacteria</taxon>
        <taxon>Pseudomonadati</taxon>
        <taxon>Pseudomonadota</taxon>
        <taxon>Betaproteobacteria</taxon>
        <taxon>Burkholderiales</taxon>
        <taxon>Sutterellaceae</taxon>
        <taxon>Turicimonas</taxon>
    </lineage>
</organism>
<dbReference type="AlphaFoldDB" id="A0A227KHP4"/>
<reference evidence="2" key="1">
    <citation type="submission" date="2017-05" db="EMBL/GenBank/DDBJ databases">
        <title>Improved OligoMM genomes.</title>
        <authorList>
            <person name="Garzetti D."/>
        </authorList>
    </citation>
    <scope>NUCLEOTIDE SEQUENCE [LARGE SCALE GENOMIC DNA]</scope>
    <source>
        <strain evidence="2">YL45</strain>
    </source>
</reference>